<dbReference type="GO" id="GO:0036218">
    <property type="term" value="F:dTTP diphosphatase activity"/>
    <property type="evidence" value="ECO:0007669"/>
    <property type="project" value="RHEA"/>
</dbReference>
<comment type="function">
    <text evidence="4">Nucleoside triphosphate pyrophosphatase that hydrolyzes dTTP and UTP. May have a dual role in cell division arrest and in preventing the incorporation of modified nucleotides into cellular nucleic acids.</text>
</comment>
<comment type="similarity">
    <text evidence="4">Belongs to the Maf family. YhdE subfamily.</text>
</comment>
<feature type="site" description="Important for substrate specificity" evidence="4">
    <location>
        <position position="20"/>
    </location>
</feature>
<dbReference type="InterPro" id="IPR029001">
    <property type="entry name" value="ITPase-like_fam"/>
</dbReference>
<dbReference type="NCBIfam" id="TIGR00172">
    <property type="entry name" value="maf"/>
    <property type="match status" value="1"/>
</dbReference>
<keyword evidence="3 4" id="KW-0546">Nucleotide metabolism</keyword>
<dbReference type="HAMAP" id="MF_00528">
    <property type="entry name" value="Maf"/>
    <property type="match status" value="1"/>
</dbReference>
<feature type="site" description="Important for substrate specificity" evidence="4">
    <location>
        <position position="161"/>
    </location>
</feature>
<comment type="catalytic activity">
    <reaction evidence="4">
        <text>dTTP + H2O = dTMP + diphosphate + H(+)</text>
        <dbReference type="Rhea" id="RHEA:28534"/>
        <dbReference type="ChEBI" id="CHEBI:15377"/>
        <dbReference type="ChEBI" id="CHEBI:15378"/>
        <dbReference type="ChEBI" id="CHEBI:33019"/>
        <dbReference type="ChEBI" id="CHEBI:37568"/>
        <dbReference type="ChEBI" id="CHEBI:63528"/>
        <dbReference type="EC" id="3.6.1.9"/>
    </reaction>
</comment>
<dbReference type="eggNOG" id="COG0424">
    <property type="taxonomic scope" value="Bacteria"/>
</dbReference>
<feature type="site" description="Important for substrate specificity" evidence="4">
    <location>
        <position position="79"/>
    </location>
</feature>
<dbReference type="KEGG" id="wvi:Weevi_0647"/>
<comment type="cofactor">
    <cofactor evidence="1 4">
        <name>a divalent metal cation</name>
        <dbReference type="ChEBI" id="CHEBI:60240"/>
    </cofactor>
</comment>
<dbReference type="InterPro" id="IPR003697">
    <property type="entry name" value="Maf-like"/>
</dbReference>
<dbReference type="EMBL" id="CP002455">
    <property type="protein sequence ID" value="ADX67364.1"/>
    <property type="molecule type" value="Genomic_DNA"/>
</dbReference>
<accession>F0P017</accession>
<dbReference type="STRING" id="865938.Weevi_0647"/>
<reference evidence="6" key="2">
    <citation type="journal article" date="2011" name="Stand. Genomic Sci.">
        <title>Complete genome sequence of Weeksella virosa type strain (9751T).</title>
        <authorList>
            <person name="Lang E."/>
            <person name="Teshima H."/>
            <person name="Lucas S."/>
            <person name="Lapidus A."/>
            <person name="Hammon N."/>
            <person name="Deshpande S."/>
            <person name="Nolan M."/>
            <person name="Cheng J."/>
            <person name="Pitluck S."/>
            <person name="Liolios K."/>
            <person name="Pagani I."/>
            <person name="Mikhailova N."/>
            <person name="Ivanova N."/>
            <person name="Mavromatis K."/>
            <person name="Pati A."/>
            <person name="Tapia R."/>
            <person name="Han C."/>
            <person name="Goodwin L."/>
            <person name="Chen A."/>
            <person name="Palaniappan K."/>
            <person name="Land M."/>
            <person name="Hauser L."/>
            <person name="Chang Y."/>
            <person name="Jeffries C."/>
            <person name="Brambilla E."/>
            <person name="Kopitz M."/>
            <person name="Rohde M."/>
            <person name="Goker M."/>
            <person name="Tindall B."/>
            <person name="Detter J."/>
            <person name="Woyke T."/>
            <person name="Bristow J."/>
            <person name="Eisen J."/>
            <person name="Markowitz V."/>
            <person name="Hugenholtz P."/>
            <person name="Klenk H."/>
            <person name="Kyrpides N."/>
        </authorList>
    </citation>
    <scope>NUCLEOTIDE SEQUENCE [LARGE SCALE GENOMIC DNA]</scope>
    <source>
        <strain evidence="6">ATCC 43766 / DSM 16922 / JCM 21250 / NBRC 16016 / NCTC 11634 / CL345/78</strain>
    </source>
</reference>
<proteinExistence type="inferred from homology"/>
<evidence type="ECO:0000256" key="1">
    <source>
        <dbReference type="ARBA" id="ARBA00001968"/>
    </source>
</evidence>
<feature type="active site" description="Proton acceptor" evidence="4">
    <location>
        <position position="78"/>
    </location>
</feature>
<dbReference type="RefSeq" id="WP_013597756.1">
    <property type="nucleotide sequence ID" value="NC_015144.1"/>
</dbReference>
<evidence type="ECO:0000256" key="4">
    <source>
        <dbReference type="HAMAP-Rule" id="MF_00528"/>
    </source>
</evidence>
<dbReference type="CDD" id="cd00555">
    <property type="entry name" value="Maf"/>
    <property type="match status" value="1"/>
</dbReference>
<comment type="caution">
    <text evidence="4">Lacks conserved residue(s) required for the propagation of feature annotation.</text>
</comment>
<dbReference type="GO" id="GO:0036221">
    <property type="term" value="F:UTP diphosphatase activity"/>
    <property type="evidence" value="ECO:0007669"/>
    <property type="project" value="RHEA"/>
</dbReference>
<protein>
    <recommendedName>
        <fullName evidence="4">dTTP/UTP pyrophosphatase</fullName>
        <shortName evidence="4">dTTPase/UTPase</shortName>
        <ecNumber evidence="4">3.6.1.9</ecNumber>
    </recommendedName>
    <alternativeName>
        <fullName evidence="4">Nucleoside triphosphate pyrophosphatase</fullName>
    </alternativeName>
    <alternativeName>
        <fullName evidence="4">Nucleotide pyrophosphatase</fullName>
        <shortName evidence="4">Nucleotide PPase</shortName>
    </alternativeName>
</protein>
<dbReference type="Proteomes" id="UP000008641">
    <property type="component" value="Chromosome"/>
</dbReference>
<dbReference type="AlphaFoldDB" id="F0P017"/>
<comment type="catalytic activity">
    <reaction evidence="4">
        <text>UTP + H2O = UMP + diphosphate + H(+)</text>
        <dbReference type="Rhea" id="RHEA:29395"/>
        <dbReference type="ChEBI" id="CHEBI:15377"/>
        <dbReference type="ChEBI" id="CHEBI:15378"/>
        <dbReference type="ChEBI" id="CHEBI:33019"/>
        <dbReference type="ChEBI" id="CHEBI:46398"/>
        <dbReference type="ChEBI" id="CHEBI:57865"/>
        <dbReference type="EC" id="3.6.1.9"/>
    </reaction>
</comment>
<gene>
    <name evidence="5" type="ordered locus">Weevi_0647</name>
</gene>
<dbReference type="SUPFAM" id="SSF52972">
    <property type="entry name" value="ITPase-like"/>
    <property type="match status" value="1"/>
</dbReference>
<dbReference type="GO" id="GO:0005737">
    <property type="term" value="C:cytoplasm"/>
    <property type="evidence" value="ECO:0007669"/>
    <property type="project" value="UniProtKB-SubCell"/>
</dbReference>
<dbReference type="PIRSF" id="PIRSF006305">
    <property type="entry name" value="Maf"/>
    <property type="match status" value="1"/>
</dbReference>
<evidence type="ECO:0000313" key="6">
    <source>
        <dbReference type="Proteomes" id="UP000008641"/>
    </source>
</evidence>
<dbReference type="PANTHER" id="PTHR43213:SF5">
    <property type="entry name" value="BIFUNCTIONAL DTTP_UTP PYROPHOSPHATASE_METHYLTRANSFERASE PROTEIN-RELATED"/>
    <property type="match status" value="1"/>
</dbReference>
<dbReference type="Gene3D" id="3.90.950.10">
    <property type="match status" value="1"/>
</dbReference>
<keyword evidence="6" id="KW-1185">Reference proteome</keyword>
<dbReference type="EC" id="3.6.1.9" evidence="4"/>
<keyword evidence="2 4" id="KW-0378">Hydrolase</keyword>
<dbReference type="GO" id="GO:0009117">
    <property type="term" value="P:nucleotide metabolic process"/>
    <property type="evidence" value="ECO:0007669"/>
    <property type="project" value="UniProtKB-KW"/>
</dbReference>
<dbReference type="OrthoDB" id="9807767at2"/>
<name>F0P017_WEEVC</name>
<comment type="subcellular location">
    <subcellularLocation>
        <location evidence="4">Cytoplasm</location>
    </subcellularLocation>
</comment>
<evidence type="ECO:0000256" key="3">
    <source>
        <dbReference type="ARBA" id="ARBA00023080"/>
    </source>
</evidence>
<reference evidence="5 6" key="1">
    <citation type="journal article" date="2011" name="Stand. Genomic Sci.">
        <title>Complete genome sequence of Weeksella virosa type strain (9751).</title>
        <authorList>
            <person name="Lang E."/>
            <person name="Teshima H."/>
            <person name="Lucas S."/>
            <person name="Lapidus A."/>
            <person name="Hammon N."/>
            <person name="Deshpande S."/>
            <person name="Nolan M."/>
            <person name="Cheng J.F."/>
            <person name="Pitluck S."/>
            <person name="Liolios K."/>
            <person name="Pagani I."/>
            <person name="Mikhailova N."/>
            <person name="Ivanova N."/>
            <person name="Mavromatis K."/>
            <person name="Pati A."/>
            <person name="Tapia R."/>
            <person name="Han C."/>
            <person name="Goodwin L."/>
            <person name="Chen A."/>
            <person name="Palaniappan K."/>
            <person name="Land M."/>
            <person name="Hauser L."/>
            <person name="Chang Y.J."/>
            <person name="Jeffries C.D."/>
            <person name="Brambilla E.M."/>
            <person name="Kopitz M."/>
            <person name="Rohde M."/>
            <person name="Goker M."/>
            <person name="Tindall B.J."/>
            <person name="Detter J.C."/>
            <person name="Woyke T."/>
            <person name="Bristow J."/>
            <person name="Eisen J.A."/>
            <person name="Markowitz V."/>
            <person name="Hugenholtz P."/>
            <person name="Klenk H.P."/>
            <person name="Kyrpides N.C."/>
        </authorList>
    </citation>
    <scope>NUCLEOTIDE SEQUENCE [LARGE SCALE GENOMIC DNA]</scope>
    <source>
        <strain evidence="6">ATCC 43766 / DSM 16922 / JCM 21250 / NBRC 16016 / NCTC 11634 / CL345/78</strain>
    </source>
</reference>
<dbReference type="Pfam" id="PF02545">
    <property type="entry name" value="Maf"/>
    <property type="match status" value="1"/>
</dbReference>
<dbReference type="HOGENOM" id="CLU_040416_0_0_10"/>
<organism evidence="5 6">
    <name type="scientific">Weeksella virosa (strain ATCC 43766 / DSM 16922 / JCM 21250 / CCUG 30538 / CDC 9751 / IAM 14551 / NBRC 16016 / NCTC 11634 / CL345/78)</name>
    <dbReference type="NCBI Taxonomy" id="865938"/>
    <lineage>
        <taxon>Bacteria</taxon>
        <taxon>Pseudomonadati</taxon>
        <taxon>Bacteroidota</taxon>
        <taxon>Flavobacteriia</taxon>
        <taxon>Flavobacteriales</taxon>
        <taxon>Weeksellaceae</taxon>
        <taxon>Weeksella</taxon>
    </lineage>
</organism>
<evidence type="ECO:0000256" key="2">
    <source>
        <dbReference type="ARBA" id="ARBA00022801"/>
    </source>
</evidence>
<dbReference type="PANTHER" id="PTHR43213">
    <property type="entry name" value="BIFUNCTIONAL DTTP/UTP PYROPHOSPHATASE/METHYLTRANSFERASE PROTEIN-RELATED"/>
    <property type="match status" value="1"/>
</dbReference>
<evidence type="ECO:0000313" key="5">
    <source>
        <dbReference type="EMBL" id="ADX67364.1"/>
    </source>
</evidence>
<keyword evidence="4" id="KW-0963">Cytoplasm</keyword>
<sequence>MSHPIDTKSFNLILGSQSPRRKALLQEMGFSFSCISLDIDEQFDREKYKAAEITDHLARKKANAYPDLQARDILITSDTTVWVNNQSLEKASSEKEAIEMIRSLSNQKHSVYTSVCIKSIHQEKTFSDETKVYFRTITDEEITYYVQNYRPYDKAGAYGIQEWIGLIGIEKIEGNYFTVMGLPTTLLYYELKQFVEQESLYYNT</sequence>